<dbReference type="EMBL" id="BAAATD010000018">
    <property type="protein sequence ID" value="GAA2634631.1"/>
    <property type="molecule type" value="Genomic_DNA"/>
</dbReference>
<dbReference type="RefSeq" id="WP_344548379.1">
    <property type="nucleotide sequence ID" value="NZ_BAAATD010000018.1"/>
</dbReference>
<evidence type="ECO:0000313" key="1">
    <source>
        <dbReference type="EMBL" id="GAA2634631.1"/>
    </source>
</evidence>
<comment type="caution">
    <text evidence="1">The sequence shown here is derived from an EMBL/GenBank/DDBJ whole genome shotgun (WGS) entry which is preliminary data.</text>
</comment>
<proteinExistence type="predicted"/>
<gene>
    <name evidence="1" type="ORF">GCM10010411_86840</name>
</gene>
<name>A0ABN3QU14_9ACTN</name>
<organism evidence="1 2">
    <name type="scientific">Actinomadura fulvescens</name>
    <dbReference type="NCBI Taxonomy" id="46160"/>
    <lineage>
        <taxon>Bacteria</taxon>
        <taxon>Bacillati</taxon>
        <taxon>Actinomycetota</taxon>
        <taxon>Actinomycetes</taxon>
        <taxon>Streptosporangiales</taxon>
        <taxon>Thermomonosporaceae</taxon>
        <taxon>Actinomadura</taxon>
    </lineage>
</organism>
<dbReference type="Gene3D" id="1.25.40.10">
    <property type="entry name" value="Tetratricopeptide repeat domain"/>
    <property type="match status" value="2"/>
</dbReference>
<sequence>MSADRVYDLMARAGELPYGEAKTVLVEDALRQAEAAGDAELAFRVRLELTTAYQYGGEPAKAFTTFSRCLSDHDRDPGRFDEEHRLLWQFKWMVNSLTLFPEIPLDRTYAVLDDMERRYLLSGHSLQAVFHYRHVVARHVGDAGAADEWFARWRAAPRDQLSDCAGCDPTGMVHHLARRGADEEALAIAAPVLNAELNCTEQPQGILTALLPVYLRTGRLGDARDAHRRGYRIMRANIADFADIAEHIEFCARTGNEPRGLEILQRHLGWLDRAPSPHSAMRFAAAGALLLRRLEETGHAGEVVLRRPAHDDRAAADVPAAELAAELAARATELAARFDARNGSTHQGDVVRELLAAGPIVDHLPLTAHDRRAVSAPPAEPAAARRPAPDYADVDDLDALLAAGNERWQARDLDAARAAWRRFDEILAAAGAEPTTAQRAQRADGRGLELLMTGEPEAGLAEWRRAAELHAEAGDHVLQHSVLSRIGGTLAGLGRLDEGVPLLTAAVAYLDEHAPGTRRAMTARLRLSGHHLEADRPAEAVETLAGLDPDGPYDIGDLELHRAQALARLGRDEEAEAALRRACGALRTAENREPLAQAAFMLGRLLSHDPAGRDEALAAFDETLAHAVPPQLRLAAHAERGTLLLSCERAADAVADLVEAVAGYTAEGAHAQAAYVRVELAAAYYTTGRHFEAAEVAEEAAPVLAQLDDPGAERRLRFILAHSQRELGEPQAADLFTELAREDPDPAAAARLLESAAEVLTGLDKDALAAERFAESAGAFADAGDAYGVVRTRRRSALCHLWSGRPDEALAEMERARTGLDALPDGNPAAVTWERSMVAYDEARLFANLSRYDEALRSVGEAIDGYTALDEGEAAEAARRLRSSIQDELA</sequence>
<dbReference type="Proteomes" id="UP001501509">
    <property type="component" value="Unassembled WGS sequence"/>
</dbReference>
<keyword evidence="2" id="KW-1185">Reference proteome</keyword>
<dbReference type="SUPFAM" id="SSF48452">
    <property type="entry name" value="TPR-like"/>
    <property type="match status" value="3"/>
</dbReference>
<protein>
    <recommendedName>
        <fullName evidence="3">Tetratricopeptide repeat protein</fullName>
    </recommendedName>
</protein>
<accession>A0ABN3QU14</accession>
<reference evidence="1 2" key="1">
    <citation type="journal article" date="2019" name="Int. J. Syst. Evol. Microbiol.">
        <title>The Global Catalogue of Microorganisms (GCM) 10K type strain sequencing project: providing services to taxonomists for standard genome sequencing and annotation.</title>
        <authorList>
            <consortium name="The Broad Institute Genomics Platform"/>
            <consortium name="The Broad Institute Genome Sequencing Center for Infectious Disease"/>
            <person name="Wu L."/>
            <person name="Ma J."/>
        </authorList>
    </citation>
    <scope>NUCLEOTIDE SEQUENCE [LARGE SCALE GENOMIC DNA]</scope>
    <source>
        <strain evidence="1 2">JCM 6833</strain>
    </source>
</reference>
<evidence type="ECO:0008006" key="3">
    <source>
        <dbReference type="Google" id="ProtNLM"/>
    </source>
</evidence>
<dbReference type="InterPro" id="IPR011990">
    <property type="entry name" value="TPR-like_helical_dom_sf"/>
</dbReference>
<evidence type="ECO:0000313" key="2">
    <source>
        <dbReference type="Proteomes" id="UP001501509"/>
    </source>
</evidence>